<dbReference type="InterPro" id="IPR036388">
    <property type="entry name" value="WH-like_DNA-bd_sf"/>
</dbReference>
<dbReference type="SMART" id="SM00345">
    <property type="entry name" value="HTH_GNTR"/>
    <property type="match status" value="1"/>
</dbReference>
<evidence type="ECO:0000313" key="6">
    <source>
        <dbReference type="Proteomes" id="UP000502041"/>
    </source>
</evidence>
<evidence type="ECO:0000313" key="5">
    <source>
        <dbReference type="EMBL" id="QJC57818.1"/>
    </source>
</evidence>
<dbReference type="InterPro" id="IPR008920">
    <property type="entry name" value="TF_FadR/GntR_C"/>
</dbReference>
<keyword evidence="1" id="KW-0805">Transcription regulation</keyword>
<dbReference type="Gene3D" id="1.20.120.530">
    <property type="entry name" value="GntR ligand-binding domain-like"/>
    <property type="match status" value="1"/>
</dbReference>
<organism evidence="5 6">
    <name type="scientific">Polaromonas vacuolata</name>
    <dbReference type="NCBI Taxonomy" id="37448"/>
    <lineage>
        <taxon>Bacteria</taxon>
        <taxon>Pseudomonadati</taxon>
        <taxon>Pseudomonadota</taxon>
        <taxon>Betaproteobacteria</taxon>
        <taxon>Burkholderiales</taxon>
        <taxon>Comamonadaceae</taxon>
        <taxon>Polaromonas</taxon>
    </lineage>
</organism>
<dbReference type="KEGG" id="pvac:HC248_03149"/>
<dbReference type="PANTHER" id="PTHR43537">
    <property type="entry name" value="TRANSCRIPTIONAL REGULATOR, GNTR FAMILY"/>
    <property type="match status" value="1"/>
</dbReference>
<feature type="domain" description="HTH gntR-type" evidence="4">
    <location>
        <begin position="33"/>
        <end position="100"/>
    </location>
</feature>
<dbReference type="Proteomes" id="UP000502041">
    <property type="component" value="Chromosome"/>
</dbReference>
<protein>
    <submittedName>
        <fullName evidence="5">HTH-type transcriptional repressor RspR</fullName>
    </submittedName>
</protein>
<dbReference type="CDD" id="cd07377">
    <property type="entry name" value="WHTH_GntR"/>
    <property type="match status" value="1"/>
</dbReference>
<keyword evidence="2" id="KW-0238">DNA-binding</keyword>
<dbReference type="Pfam" id="PF00392">
    <property type="entry name" value="GntR"/>
    <property type="match status" value="1"/>
</dbReference>
<evidence type="ECO:0000256" key="3">
    <source>
        <dbReference type="ARBA" id="ARBA00023163"/>
    </source>
</evidence>
<dbReference type="PANTHER" id="PTHR43537:SF53">
    <property type="entry name" value="HTH-TYPE TRANSCRIPTIONAL REPRESSOR NANR"/>
    <property type="match status" value="1"/>
</dbReference>
<name>A0A6H2HD73_9BURK</name>
<evidence type="ECO:0000259" key="4">
    <source>
        <dbReference type="PROSITE" id="PS50949"/>
    </source>
</evidence>
<evidence type="ECO:0000256" key="1">
    <source>
        <dbReference type="ARBA" id="ARBA00023015"/>
    </source>
</evidence>
<accession>A0A6H2HD73</accession>
<dbReference type="AlphaFoldDB" id="A0A6H2HD73"/>
<dbReference type="InterPro" id="IPR000524">
    <property type="entry name" value="Tscrpt_reg_HTH_GntR"/>
</dbReference>
<dbReference type="SMART" id="SM00895">
    <property type="entry name" value="FCD"/>
    <property type="match status" value="1"/>
</dbReference>
<keyword evidence="6" id="KW-1185">Reference proteome</keyword>
<dbReference type="SUPFAM" id="SSF46785">
    <property type="entry name" value="Winged helix' DNA-binding domain"/>
    <property type="match status" value="1"/>
</dbReference>
<evidence type="ECO:0000256" key="2">
    <source>
        <dbReference type="ARBA" id="ARBA00023125"/>
    </source>
</evidence>
<gene>
    <name evidence="5" type="primary">rspR_3</name>
    <name evidence="5" type="ORF">HC248_03149</name>
</gene>
<sequence>MASNITKLKAVDSLKQVKPVNRTKTKSAIASPVSSTQRIVASITTAISERRLRPGTKLSEQTIADLFKVSRTLVRQALNQLSRDQLVVLEPSRGAFVAMPSAQESREVFDMRRVLESDLTRKLCPIITHAQIAELRAHLRAEKETLAHPNVAGRTHILGDFHVVLAMMLGNTVLTKMLSELLTRSSLIALMYQSTLSATESQEEHVAIVDAFEARDVKTAVRLTLKHLDHLEATLRLDPFAPDLSQVLRV</sequence>
<dbReference type="GO" id="GO:0003677">
    <property type="term" value="F:DNA binding"/>
    <property type="evidence" value="ECO:0007669"/>
    <property type="project" value="UniProtKB-KW"/>
</dbReference>
<dbReference type="Gene3D" id="1.10.10.10">
    <property type="entry name" value="Winged helix-like DNA-binding domain superfamily/Winged helix DNA-binding domain"/>
    <property type="match status" value="1"/>
</dbReference>
<dbReference type="Pfam" id="PF07729">
    <property type="entry name" value="FCD"/>
    <property type="match status" value="1"/>
</dbReference>
<dbReference type="InterPro" id="IPR036390">
    <property type="entry name" value="WH_DNA-bd_sf"/>
</dbReference>
<dbReference type="InterPro" id="IPR011711">
    <property type="entry name" value="GntR_C"/>
</dbReference>
<dbReference type="PROSITE" id="PS50949">
    <property type="entry name" value="HTH_GNTR"/>
    <property type="match status" value="1"/>
</dbReference>
<dbReference type="SUPFAM" id="SSF48008">
    <property type="entry name" value="GntR ligand-binding domain-like"/>
    <property type="match status" value="1"/>
</dbReference>
<dbReference type="GO" id="GO:0003700">
    <property type="term" value="F:DNA-binding transcription factor activity"/>
    <property type="evidence" value="ECO:0007669"/>
    <property type="project" value="InterPro"/>
</dbReference>
<reference evidence="5 6" key="1">
    <citation type="submission" date="2020-04" db="EMBL/GenBank/DDBJ databases">
        <title>Complete genome of a Psychrophilic, Marine, Gas Vacuolate Bacterium Polaromonas vacuolata KCTC 22033T.</title>
        <authorList>
            <person name="Hwang K."/>
            <person name="Kim K.M."/>
        </authorList>
    </citation>
    <scope>NUCLEOTIDE SEQUENCE [LARGE SCALE GENOMIC DNA]</scope>
    <source>
        <strain evidence="5 6">KCTC 22033</strain>
    </source>
</reference>
<proteinExistence type="predicted"/>
<dbReference type="EMBL" id="CP051461">
    <property type="protein sequence ID" value="QJC57818.1"/>
    <property type="molecule type" value="Genomic_DNA"/>
</dbReference>
<keyword evidence="3" id="KW-0804">Transcription</keyword>